<reference evidence="3" key="1">
    <citation type="submission" date="2016-11" db="UniProtKB">
        <authorList>
            <consortium name="WormBaseParasite"/>
        </authorList>
    </citation>
    <scope>IDENTIFICATION</scope>
    <source>
        <strain evidence="3">pt0022</strain>
    </source>
</reference>
<dbReference type="PANTHER" id="PTHR23287:SF18">
    <property type="entry name" value="BLOC-2 COMPLEX MEMBER HPS5"/>
    <property type="match status" value="1"/>
</dbReference>
<dbReference type="Pfam" id="PF23412">
    <property type="entry name" value="zf_RING_Vps8"/>
    <property type="match status" value="1"/>
</dbReference>
<dbReference type="CDD" id="cd16484">
    <property type="entry name" value="RING-H2_Vps"/>
    <property type="match status" value="1"/>
</dbReference>
<proteinExistence type="predicted"/>
<dbReference type="PANTHER" id="PTHR23287">
    <property type="entry name" value="RUBY-EYE2-LIKE PROTEIN"/>
    <property type="match status" value="1"/>
</dbReference>
<evidence type="ECO:0000259" key="2">
    <source>
        <dbReference type="Pfam" id="PF23412"/>
    </source>
</evidence>
<dbReference type="GO" id="GO:0048066">
    <property type="term" value="P:developmental pigmentation"/>
    <property type="evidence" value="ECO:0007669"/>
    <property type="project" value="TreeGrafter"/>
</dbReference>
<evidence type="ECO:0000313" key="3">
    <source>
        <dbReference type="WBParaSite" id="maker-PairedContig_262-snap-gene-5.10-mRNA-1"/>
    </source>
</evidence>
<organism evidence="3">
    <name type="scientific">Wuchereria bancrofti</name>
    <dbReference type="NCBI Taxonomy" id="6293"/>
    <lineage>
        <taxon>Eukaryota</taxon>
        <taxon>Metazoa</taxon>
        <taxon>Ecdysozoa</taxon>
        <taxon>Nematoda</taxon>
        <taxon>Chromadorea</taxon>
        <taxon>Rhabditida</taxon>
        <taxon>Spirurina</taxon>
        <taxon>Spiruromorpha</taxon>
        <taxon>Filarioidea</taxon>
        <taxon>Onchocercidae</taxon>
        <taxon>Wuchereria</taxon>
    </lineage>
</organism>
<feature type="region of interest" description="Disordered" evidence="1">
    <location>
        <begin position="1"/>
        <end position="25"/>
    </location>
</feature>
<protein>
    <recommendedName>
        <fullName evidence="2">Vps8 RING finger domain-containing protein</fullName>
    </recommendedName>
</protein>
<feature type="compositionally biased region" description="Basic and acidic residues" evidence="1">
    <location>
        <begin position="14"/>
        <end position="23"/>
    </location>
</feature>
<dbReference type="InterPro" id="IPR015943">
    <property type="entry name" value="WD40/YVTN_repeat-like_dom_sf"/>
</dbReference>
<dbReference type="InterPro" id="IPR056939">
    <property type="entry name" value="Znf_RING_Vps8"/>
</dbReference>
<evidence type="ECO:0000256" key="1">
    <source>
        <dbReference type="SAM" id="MobiDB-lite"/>
    </source>
</evidence>
<accession>A0A1I8EJS4</accession>
<dbReference type="GO" id="GO:0005737">
    <property type="term" value="C:cytoplasm"/>
    <property type="evidence" value="ECO:0007669"/>
    <property type="project" value="TreeGrafter"/>
</dbReference>
<dbReference type="STRING" id="6293.A0A1I8EJS4"/>
<dbReference type="SUPFAM" id="SSF101908">
    <property type="entry name" value="Putative isomerase YbhE"/>
    <property type="match status" value="1"/>
</dbReference>
<dbReference type="WBParaSite" id="maker-PairedContig_262-snap-gene-5.10-mRNA-1">
    <property type="protein sequence ID" value="maker-PairedContig_262-snap-gene-5.10-mRNA-1"/>
    <property type="gene ID" value="maker-PairedContig_262-snap-gene-5.10"/>
</dbReference>
<name>A0A1I8EJS4_WUCBA</name>
<dbReference type="Gene3D" id="2.130.10.10">
    <property type="entry name" value="YVTN repeat-like/Quinoprotein amine dehydrogenase"/>
    <property type="match status" value="1"/>
</dbReference>
<feature type="region of interest" description="Disordered" evidence="1">
    <location>
        <begin position="1126"/>
        <end position="1173"/>
    </location>
</feature>
<feature type="compositionally biased region" description="Polar residues" evidence="1">
    <location>
        <begin position="1160"/>
        <end position="1173"/>
    </location>
</feature>
<feature type="domain" description="Vps8 RING finger" evidence="2">
    <location>
        <begin position="1074"/>
        <end position="1112"/>
    </location>
</feature>
<dbReference type="AlphaFoldDB" id="A0A1I8EJS4"/>
<sequence length="1173" mass="133149">MDILIPECSSSDTKSPEERKENEQSSLPLTHLFVELTSLEELSFPTSSSTRIKFICLDASAHYLAVGSTSGTVCFEISESHKLCPNTSHFHQGRAYYQGYILSISPNEKYLATASKRGSLTITVLVGIGQSPITLFTTDSHVGTDQYGQPVHVTELRWCSDSSKVYAGDTKGRISRTAVHNRNFFRSPTDIIFETDSEIVQFDLRDDYLLASTLTRCCVCDLRTTHQYRNLKTVRRFPVVSFKKDNLFDSMASVNEVRSINFGLLTLIKCQNNLFLMTKTDTTFCLIDPIDSHMVLISTMDCIGSISEYAVNDADVFLLSETGSLRKLTLFTIEKAVEKLHWRQCYSQARYSWFFIFLGHNCYHFRGENAAQLIYVDYVINKNYNSVTAWNYEQLEDILNKITLTFQHFKSQISHNVLNALHKLLSELKRNGAIEEKPKAAVHRLSSGIHRVVQAVQNSGYEDDFTFRAPSPLRLRSKSTLHIEVRNDWKRRSLPLTQRSVMGTGESEVKFEDAEQRHKKLVNEARILLLDAEKAPANQLMRNDSVESLRTLLDSSNSLILFDQQVTINDVTKDLVAAKKFQRLIGDHKNHEQKQKRTAQLDFKTLFGRCDPLELLEKCVESMPLNINVNVAHLRTIRRTRRGARIVKGIKPFGRRNVMPEIEHKKSECYEWTSEQQSIKHDLTSNGRLNLNCNETAEEHESSRRSSIDQSLKDDTGLLNKSYVIEKNFVAVQPIEMTWTVNGDDEENDSFGMKSLQGAVTLNDEDKHLMLSSDVTIAPEPLTLSETRKLDGGNLVYCQVCGLHRLWHHVMTFGPKMAQLRVTVDQFAAGGVPTSIEQWTKLFEYRAAAAAAKNSESSSENLCEACAVFFEFDDHLKQKAALLQEMVERIEKRSIRKKCTKSLVQMEAKDWDQDLVYRAFFKNMTIVTKNSSGIQKKIDDSSHVEVSRNKLEFEECSEKFLWLPAVKTSQLLLCMRYCEGLSTVFEFLKNNKKLASCLTIEDWQWLAIMKAYECNRSFNLLPKEVINDLLTELKISTVEDVGAVSSASALDGSGMVNSSKSLNGSLTISVDGNCTCCTLPLKMRVTHDDGNIIVFRCGHLYHQICLREANLAQCLRCELERRRHSHKKQQIGGRVDATNSSHSSSAKNSRHLPSKALRTVVTSSPNVKMLQRT</sequence>